<gene>
    <name evidence="12" type="ORF">HPB51_018613</name>
</gene>
<evidence type="ECO:0000256" key="3">
    <source>
        <dbReference type="ARBA" id="ARBA00022692"/>
    </source>
</evidence>
<name>A0A9J6F545_RHIMP</name>
<organism evidence="12 13">
    <name type="scientific">Rhipicephalus microplus</name>
    <name type="common">Cattle tick</name>
    <name type="synonym">Boophilus microplus</name>
    <dbReference type="NCBI Taxonomy" id="6941"/>
    <lineage>
        <taxon>Eukaryota</taxon>
        <taxon>Metazoa</taxon>
        <taxon>Ecdysozoa</taxon>
        <taxon>Arthropoda</taxon>
        <taxon>Chelicerata</taxon>
        <taxon>Arachnida</taxon>
        <taxon>Acari</taxon>
        <taxon>Parasitiformes</taxon>
        <taxon>Ixodida</taxon>
        <taxon>Ixodoidea</taxon>
        <taxon>Ixodidae</taxon>
        <taxon>Rhipicephalinae</taxon>
        <taxon>Rhipicephalus</taxon>
        <taxon>Boophilus</taxon>
    </lineage>
</organism>
<comment type="subcellular location">
    <subcellularLocation>
        <location evidence="1">Membrane</location>
        <topology evidence="1">Multi-pass membrane protein</topology>
    </subcellularLocation>
</comment>
<dbReference type="VEuPathDB" id="VectorBase:LOC119162118"/>
<dbReference type="Proteomes" id="UP000821866">
    <property type="component" value="Chromosome 1"/>
</dbReference>
<evidence type="ECO:0000313" key="12">
    <source>
        <dbReference type="EMBL" id="KAH8041819.1"/>
    </source>
</evidence>
<keyword evidence="6" id="KW-0833">Ubl conjugation pathway</keyword>
<evidence type="ECO:0000256" key="1">
    <source>
        <dbReference type="ARBA" id="ARBA00004141"/>
    </source>
</evidence>
<comment type="caution">
    <text evidence="12">The sequence shown here is derived from an EMBL/GenBank/DDBJ whole genome shotgun (WGS) entry which is preliminary data.</text>
</comment>
<dbReference type="AlphaFoldDB" id="A0A9J6F545"/>
<keyword evidence="3 10" id="KW-0812">Transmembrane</keyword>
<feature type="transmembrane region" description="Helical" evidence="10">
    <location>
        <begin position="89"/>
        <end position="110"/>
    </location>
</feature>
<dbReference type="GO" id="GO:0016020">
    <property type="term" value="C:membrane"/>
    <property type="evidence" value="ECO:0007669"/>
    <property type="project" value="UniProtKB-SubCell"/>
</dbReference>
<dbReference type="GO" id="GO:0016567">
    <property type="term" value="P:protein ubiquitination"/>
    <property type="evidence" value="ECO:0007669"/>
    <property type="project" value="TreeGrafter"/>
</dbReference>
<reference evidence="12" key="2">
    <citation type="submission" date="2021-09" db="EMBL/GenBank/DDBJ databases">
        <authorList>
            <person name="Jia N."/>
            <person name="Wang J."/>
            <person name="Shi W."/>
            <person name="Du L."/>
            <person name="Sun Y."/>
            <person name="Zhan W."/>
            <person name="Jiang J."/>
            <person name="Wang Q."/>
            <person name="Zhang B."/>
            <person name="Ji P."/>
            <person name="Sakyi L.B."/>
            <person name="Cui X."/>
            <person name="Yuan T."/>
            <person name="Jiang B."/>
            <person name="Yang W."/>
            <person name="Lam T.T.-Y."/>
            <person name="Chang Q."/>
            <person name="Ding S."/>
            <person name="Wang X."/>
            <person name="Zhu J."/>
            <person name="Ruan X."/>
            <person name="Zhao L."/>
            <person name="Wei J."/>
            <person name="Que T."/>
            <person name="Du C."/>
            <person name="Cheng J."/>
            <person name="Dai P."/>
            <person name="Han X."/>
            <person name="Huang E."/>
            <person name="Gao Y."/>
            <person name="Liu J."/>
            <person name="Shao H."/>
            <person name="Ye R."/>
            <person name="Li L."/>
            <person name="Wei W."/>
            <person name="Wang X."/>
            <person name="Wang C."/>
            <person name="Huo Q."/>
            <person name="Li W."/>
            <person name="Guo W."/>
            <person name="Chen H."/>
            <person name="Chen S."/>
            <person name="Zhou L."/>
            <person name="Zhou L."/>
            <person name="Ni X."/>
            <person name="Tian J."/>
            <person name="Zhou Y."/>
            <person name="Sheng Y."/>
            <person name="Liu T."/>
            <person name="Pan Y."/>
            <person name="Xia L."/>
            <person name="Li J."/>
            <person name="Zhao F."/>
            <person name="Cao W."/>
        </authorList>
    </citation>
    <scope>NUCLEOTIDE SEQUENCE</scope>
    <source>
        <strain evidence="12">Rmic-2018</strain>
        <tissue evidence="12">Larvae</tissue>
    </source>
</reference>
<dbReference type="PROSITE" id="PS51292">
    <property type="entry name" value="ZF_RING_CH"/>
    <property type="match status" value="1"/>
</dbReference>
<protein>
    <recommendedName>
        <fullName evidence="11">RING-CH-type domain-containing protein</fullName>
    </recommendedName>
</protein>
<dbReference type="GO" id="GO:0004842">
    <property type="term" value="F:ubiquitin-protein transferase activity"/>
    <property type="evidence" value="ECO:0007669"/>
    <property type="project" value="TreeGrafter"/>
</dbReference>
<keyword evidence="13" id="KW-1185">Reference proteome</keyword>
<evidence type="ECO:0000256" key="7">
    <source>
        <dbReference type="ARBA" id="ARBA00022833"/>
    </source>
</evidence>
<feature type="transmembrane region" description="Helical" evidence="10">
    <location>
        <begin position="122"/>
        <end position="142"/>
    </location>
</feature>
<dbReference type="PANTHER" id="PTHR46065">
    <property type="entry name" value="E3 UBIQUITIN-PROTEIN LIGASE MARCH 2/3 FAMILY MEMBER"/>
    <property type="match status" value="1"/>
</dbReference>
<evidence type="ECO:0000313" key="13">
    <source>
        <dbReference type="Proteomes" id="UP000821866"/>
    </source>
</evidence>
<evidence type="ECO:0000256" key="9">
    <source>
        <dbReference type="ARBA" id="ARBA00023136"/>
    </source>
</evidence>
<dbReference type="InterPro" id="IPR011016">
    <property type="entry name" value="Znf_RING-CH"/>
</dbReference>
<evidence type="ECO:0000256" key="5">
    <source>
        <dbReference type="ARBA" id="ARBA00022771"/>
    </source>
</evidence>
<evidence type="ECO:0000256" key="4">
    <source>
        <dbReference type="ARBA" id="ARBA00022723"/>
    </source>
</evidence>
<evidence type="ECO:0000256" key="10">
    <source>
        <dbReference type="SAM" id="Phobius"/>
    </source>
</evidence>
<keyword evidence="4" id="KW-0479">Metal-binding</keyword>
<evidence type="ECO:0000256" key="2">
    <source>
        <dbReference type="ARBA" id="ARBA00022679"/>
    </source>
</evidence>
<dbReference type="EMBL" id="JABSTU010000001">
    <property type="protein sequence ID" value="KAH8041819.1"/>
    <property type="molecule type" value="Genomic_DNA"/>
</dbReference>
<sequence>MDKRCAESDQSNSVEGGFVCRICYRGSGDLFAPCECRGTMALTHKACLERWLRERDTDQCNVCLARFRVRRVQPPLHKFFAESSNRGDVLRMVVNLISAAGDVVVLVFAWSYASRFLGSLGWFLYLLVVALLVFQTLFWIMVECARVCNTTRSGQYKRIVHFVSSP</sequence>
<feature type="domain" description="RING-CH-type" evidence="11">
    <location>
        <begin position="12"/>
        <end position="70"/>
    </location>
</feature>
<proteinExistence type="predicted"/>
<evidence type="ECO:0000256" key="6">
    <source>
        <dbReference type="ARBA" id="ARBA00022786"/>
    </source>
</evidence>
<keyword evidence="5" id="KW-0863">Zinc-finger</keyword>
<evidence type="ECO:0000259" key="11">
    <source>
        <dbReference type="PROSITE" id="PS51292"/>
    </source>
</evidence>
<keyword evidence="9 10" id="KW-0472">Membrane</keyword>
<reference evidence="12" key="1">
    <citation type="journal article" date="2020" name="Cell">
        <title>Large-Scale Comparative Analyses of Tick Genomes Elucidate Their Genetic Diversity and Vector Capacities.</title>
        <authorList>
            <consortium name="Tick Genome and Microbiome Consortium (TIGMIC)"/>
            <person name="Jia N."/>
            <person name="Wang J."/>
            <person name="Shi W."/>
            <person name="Du L."/>
            <person name="Sun Y."/>
            <person name="Zhan W."/>
            <person name="Jiang J.F."/>
            <person name="Wang Q."/>
            <person name="Zhang B."/>
            <person name="Ji P."/>
            <person name="Bell-Sakyi L."/>
            <person name="Cui X.M."/>
            <person name="Yuan T.T."/>
            <person name="Jiang B.G."/>
            <person name="Yang W.F."/>
            <person name="Lam T.T."/>
            <person name="Chang Q.C."/>
            <person name="Ding S.J."/>
            <person name="Wang X.J."/>
            <person name="Zhu J.G."/>
            <person name="Ruan X.D."/>
            <person name="Zhao L."/>
            <person name="Wei J.T."/>
            <person name="Ye R.Z."/>
            <person name="Que T.C."/>
            <person name="Du C.H."/>
            <person name="Zhou Y.H."/>
            <person name="Cheng J.X."/>
            <person name="Dai P.F."/>
            <person name="Guo W.B."/>
            <person name="Han X.H."/>
            <person name="Huang E.J."/>
            <person name="Li L.F."/>
            <person name="Wei W."/>
            <person name="Gao Y.C."/>
            <person name="Liu J.Z."/>
            <person name="Shao H.Z."/>
            <person name="Wang X."/>
            <person name="Wang C.C."/>
            <person name="Yang T.C."/>
            <person name="Huo Q.B."/>
            <person name="Li W."/>
            <person name="Chen H.Y."/>
            <person name="Chen S.E."/>
            <person name="Zhou L.G."/>
            <person name="Ni X.B."/>
            <person name="Tian J.H."/>
            <person name="Sheng Y."/>
            <person name="Liu T."/>
            <person name="Pan Y.S."/>
            <person name="Xia L.Y."/>
            <person name="Li J."/>
            <person name="Zhao F."/>
            <person name="Cao W.C."/>
        </authorList>
    </citation>
    <scope>NUCLEOTIDE SEQUENCE</scope>
    <source>
        <strain evidence="12">Rmic-2018</strain>
    </source>
</reference>
<dbReference type="SMART" id="SM00744">
    <property type="entry name" value="RINGv"/>
    <property type="match status" value="1"/>
</dbReference>
<dbReference type="Pfam" id="PF12906">
    <property type="entry name" value="RINGv"/>
    <property type="match status" value="1"/>
</dbReference>
<dbReference type="InterPro" id="IPR013083">
    <property type="entry name" value="Znf_RING/FYVE/PHD"/>
</dbReference>
<dbReference type="SUPFAM" id="SSF57850">
    <property type="entry name" value="RING/U-box"/>
    <property type="match status" value="1"/>
</dbReference>
<dbReference type="Gene3D" id="3.30.40.10">
    <property type="entry name" value="Zinc/RING finger domain, C3HC4 (zinc finger)"/>
    <property type="match status" value="1"/>
</dbReference>
<dbReference type="PANTHER" id="PTHR46065:SF3">
    <property type="entry name" value="FI20425P1"/>
    <property type="match status" value="1"/>
</dbReference>
<dbReference type="GO" id="GO:0008270">
    <property type="term" value="F:zinc ion binding"/>
    <property type="evidence" value="ECO:0007669"/>
    <property type="project" value="UniProtKB-KW"/>
</dbReference>
<keyword evidence="2" id="KW-0808">Transferase</keyword>
<evidence type="ECO:0000256" key="8">
    <source>
        <dbReference type="ARBA" id="ARBA00022989"/>
    </source>
</evidence>
<accession>A0A9J6F545</accession>
<keyword evidence="7" id="KW-0862">Zinc</keyword>
<keyword evidence="8 10" id="KW-1133">Transmembrane helix</keyword>